<proteinExistence type="predicted"/>
<dbReference type="SMART" id="SM00382">
    <property type="entry name" value="AAA"/>
    <property type="match status" value="1"/>
</dbReference>
<dbReference type="PROSITE" id="PS50893">
    <property type="entry name" value="ABC_TRANSPORTER_2"/>
    <property type="match status" value="1"/>
</dbReference>
<name>A0A7C0U722_9BACT</name>
<evidence type="ECO:0000313" key="5">
    <source>
        <dbReference type="EMBL" id="HDD53370.1"/>
    </source>
</evidence>
<protein>
    <submittedName>
        <fullName evidence="5">ABC transporter ATP-binding protein</fullName>
    </submittedName>
</protein>
<dbReference type="GO" id="GO:0016887">
    <property type="term" value="F:ATP hydrolysis activity"/>
    <property type="evidence" value="ECO:0007669"/>
    <property type="project" value="InterPro"/>
</dbReference>
<dbReference type="SUPFAM" id="SSF52540">
    <property type="entry name" value="P-loop containing nucleoside triphosphate hydrolases"/>
    <property type="match status" value="1"/>
</dbReference>
<dbReference type="Proteomes" id="UP000885690">
    <property type="component" value="Unassembled WGS sequence"/>
</dbReference>
<dbReference type="Gene3D" id="3.40.50.300">
    <property type="entry name" value="P-loop containing nucleotide triphosphate hydrolases"/>
    <property type="match status" value="1"/>
</dbReference>
<evidence type="ECO:0000256" key="2">
    <source>
        <dbReference type="ARBA" id="ARBA00022741"/>
    </source>
</evidence>
<comment type="caution">
    <text evidence="5">The sequence shown here is derived from an EMBL/GenBank/DDBJ whole genome shotgun (WGS) entry which is preliminary data.</text>
</comment>
<sequence>MILQTEDVTKTFGGLVALSDVTFQVEEGEILGIIGPNGAGKTTLFNAISGVFKIDKGRVKFKGKDITSLPPNARARLGIARTHQIVKPLNDLTVVENVMVGACFGKGNASLPEARKKAQEVLEFVGLAEKGEILAGKLNVPEKKRLEMARALASDPDVILLDEVLAGLNPMELSSMLEVIKAIREKGITILMIEHLMHAIMNVSDRVMALVYGRKISEGTPEEVANDPQVVEAYLGDPDLALKLLKDKRRSG</sequence>
<accession>A0A7C0U722</accession>
<dbReference type="InterPro" id="IPR032823">
    <property type="entry name" value="BCA_ABC_TP_C"/>
</dbReference>
<evidence type="ECO:0000256" key="3">
    <source>
        <dbReference type="ARBA" id="ARBA00022840"/>
    </source>
</evidence>
<dbReference type="InterPro" id="IPR003593">
    <property type="entry name" value="AAA+_ATPase"/>
</dbReference>
<dbReference type="InterPro" id="IPR027417">
    <property type="entry name" value="P-loop_NTPase"/>
</dbReference>
<organism evidence="5">
    <name type="scientific">Thermosulfidibacter takaii</name>
    <dbReference type="NCBI Taxonomy" id="412593"/>
    <lineage>
        <taxon>Bacteria</taxon>
        <taxon>Pseudomonadati</taxon>
        <taxon>Thermosulfidibacterota</taxon>
        <taxon>Thermosulfidibacteria</taxon>
        <taxon>Thermosulfidibacterales</taxon>
        <taxon>Thermosulfidibacteraceae</taxon>
    </lineage>
</organism>
<dbReference type="EMBL" id="DQWS01000180">
    <property type="protein sequence ID" value="HDD53370.1"/>
    <property type="molecule type" value="Genomic_DNA"/>
</dbReference>
<keyword evidence="3 5" id="KW-0067">ATP-binding</keyword>
<evidence type="ECO:0000256" key="1">
    <source>
        <dbReference type="ARBA" id="ARBA00022448"/>
    </source>
</evidence>
<dbReference type="InterPro" id="IPR003439">
    <property type="entry name" value="ABC_transporter-like_ATP-bd"/>
</dbReference>
<gene>
    <name evidence="5" type="ORF">ENF32_04815</name>
</gene>
<evidence type="ECO:0000259" key="4">
    <source>
        <dbReference type="PROSITE" id="PS50893"/>
    </source>
</evidence>
<keyword evidence="2" id="KW-0547">Nucleotide-binding</keyword>
<dbReference type="FunFam" id="3.40.50.300:FF:000421">
    <property type="entry name" value="Branched-chain amino acid ABC transporter ATP-binding protein"/>
    <property type="match status" value="1"/>
</dbReference>
<dbReference type="CDD" id="cd03219">
    <property type="entry name" value="ABC_Mj1267_LivG_branched"/>
    <property type="match status" value="1"/>
</dbReference>
<dbReference type="AlphaFoldDB" id="A0A7C0U722"/>
<dbReference type="Pfam" id="PF12399">
    <property type="entry name" value="BCA_ABC_TP_C"/>
    <property type="match status" value="1"/>
</dbReference>
<dbReference type="GO" id="GO:0005886">
    <property type="term" value="C:plasma membrane"/>
    <property type="evidence" value="ECO:0007669"/>
    <property type="project" value="TreeGrafter"/>
</dbReference>
<dbReference type="InterPro" id="IPR051120">
    <property type="entry name" value="ABC_AA/LPS_Transport"/>
</dbReference>
<feature type="domain" description="ABC transporter" evidence="4">
    <location>
        <begin position="3"/>
        <end position="237"/>
    </location>
</feature>
<reference evidence="5" key="1">
    <citation type="journal article" date="2020" name="mSystems">
        <title>Genome- and Community-Level Interaction Insights into Carbon Utilization and Element Cycling Functions of Hydrothermarchaeota in Hydrothermal Sediment.</title>
        <authorList>
            <person name="Zhou Z."/>
            <person name="Liu Y."/>
            <person name="Xu W."/>
            <person name="Pan J."/>
            <person name="Luo Z.H."/>
            <person name="Li M."/>
        </authorList>
    </citation>
    <scope>NUCLEOTIDE SEQUENCE [LARGE SCALE GENOMIC DNA]</scope>
    <source>
        <strain evidence="5">HyVt-115</strain>
    </source>
</reference>
<dbReference type="Pfam" id="PF00005">
    <property type="entry name" value="ABC_tran"/>
    <property type="match status" value="1"/>
</dbReference>
<keyword evidence="1" id="KW-0813">Transport</keyword>
<dbReference type="GO" id="GO:0005524">
    <property type="term" value="F:ATP binding"/>
    <property type="evidence" value="ECO:0007669"/>
    <property type="project" value="UniProtKB-KW"/>
</dbReference>
<dbReference type="PANTHER" id="PTHR45772">
    <property type="entry name" value="CONSERVED COMPONENT OF ABC TRANSPORTER FOR NATURAL AMINO ACIDS-RELATED"/>
    <property type="match status" value="1"/>
</dbReference>